<sequence>MPWSDEPRCRFVIGLDCWAIHATGVQRREACARAGRGLVACFCGARIRLPQCPPLRVVGGWHHYCSECLCFLIGASDRPLASPLHSYESWLCELAGWDEAVTASPAPREVS</sequence>
<organism evidence="1 2">
    <name type="scientific">Actinopolyspora mortivallis</name>
    <dbReference type="NCBI Taxonomy" id="33906"/>
    <lineage>
        <taxon>Bacteria</taxon>
        <taxon>Bacillati</taxon>
        <taxon>Actinomycetota</taxon>
        <taxon>Actinomycetes</taxon>
        <taxon>Actinopolysporales</taxon>
        <taxon>Actinopolysporaceae</taxon>
        <taxon>Actinopolyspora</taxon>
    </lineage>
</organism>
<dbReference type="AlphaFoldDB" id="A0A2T0GZW0"/>
<proteinExistence type="predicted"/>
<comment type="caution">
    <text evidence="1">The sequence shown here is derived from an EMBL/GenBank/DDBJ whole genome shotgun (WGS) entry which is preliminary data.</text>
</comment>
<keyword evidence="2" id="KW-1185">Reference proteome</keyword>
<reference evidence="1 2" key="1">
    <citation type="submission" date="2018-03" db="EMBL/GenBank/DDBJ databases">
        <title>Actinopolyspora mortivallis from Sahara, screening for active biomolecules.</title>
        <authorList>
            <person name="Selama O."/>
            <person name="Wellington E.M.H."/>
            <person name="Hacene H."/>
        </authorList>
    </citation>
    <scope>NUCLEOTIDE SEQUENCE [LARGE SCALE GENOMIC DNA]</scope>
    <source>
        <strain evidence="1 2">M5A</strain>
    </source>
</reference>
<gene>
    <name evidence="1" type="ORF">CEP50_04695</name>
</gene>
<dbReference type="Proteomes" id="UP000239352">
    <property type="component" value="Unassembled WGS sequence"/>
</dbReference>
<evidence type="ECO:0000313" key="2">
    <source>
        <dbReference type="Proteomes" id="UP000239352"/>
    </source>
</evidence>
<dbReference type="InParanoid" id="A0A2T0GZW0"/>
<evidence type="ECO:0000313" key="1">
    <source>
        <dbReference type="EMBL" id="PRW64648.1"/>
    </source>
</evidence>
<dbReference type="EMBL" id="PVSR01000003">
    <property type="protein sequence ID" value="PRW64648.1"/>
    <property type="molecule type" value="Genomic_DNA"/>
</dbReference>
<dbReference type="STRING" id="1050202.GCA_000384035_00290"/>
<protein>
    <submittedName>
        <fullName evidence="1">Uncharacterized protein</fullName>
    </submittedName>
</protein>
<accession>A0A2T0GZW0</accession>
<dbReference type="RefSeq" id="WP_106112683.1">
    <property type="nucleotide sequence ID" value="NZ_PVSR01000003.1"/>
</dbReference>
<name>A0A2T0GZW0_ACTMO</name>